<evidence type="ECO:0000256" key="1">
    <source>
        <dbReference type="SAM" id="Phobius"/>
    </source>
</evidence>
<keyword evidence="1" id="KW-0472">Membrane</keyword>
<dbReference type="Proteomes" id="UP000632659">
    <property type="component" value="Unassembled WGS sequence"/>
</dbReference>
<evidence type="ECO:0000313" key="2">
    <source>
        <dbReference type="EMBL" id="MBC8609580.1"/>
    </source>
</evidence>
<gene>
    <name evidence="2" type="primary">spoVM</name>
    <name evidence="2" type="ORF">H8702_00405</name>
</gene>
<dbReference type="AlphaFoldDB" id="A0A8J6TWE1"/>
<reference evidence="2" key="1">
    <citation type="submission" date="2020-08" db="EMBL/GenBank/DDBJ databases">
        <title>Genome public.</title>
        <authorList>
            <person name="Liu C."/>
            <person name="Sun Q."/>
        </authorList>
    </citation>
    <scope>NUCLEOTIDE SEQUENCE</scope>
    <source>
        <strain evidence="2">NSJ-15</strain>
    </source>
</reference>
<dbReference type="NCBIfam" id="NF033436">
    <property type="entry name" value="SpoVM_broad"/>
    <property type="match status" value="1"/>
</dbReference>
<keyword evidence="3" id="KW-1185">Reference proteome</keyword>
<protein>
    <submittedName>
        <fullName evidence="2">Stage V sporulation protein SpoVM</fullName>
    </submittedName>
</protein>
<sequence>MPYAMAVAAGSGKGVNSMRYHRPFLLCVPSPAAIGVCGFDRGRRADRYIGKGVCVMKVVVWKSPKFLCGILKVLFGIKKERI</sequence>
<proteinExistence type="predicted"/>
<dbReference type="OrthoDB" id="1826371at2"/>
<name>A0A8J6TWE1_9FIRM</name>
<organism evidence="2 3">
    <name type="scientific">Massiliimalia timonensis</name>
    <dbReference type="NCBI Taxonomy" id="1987501"/>
    <lineage>
        <taxon>Bacteria</taxon>
        <taxon>Bacillati</taxon>
        <taxon>Bacillota</taxon>
        <taxon>Clostridia</taxon>
        <taxon>Eubacteriales</taxon>
        <taxon>Oscillospiraceae</taxon>
        <taxon>Massiliimalia</taxon>
    </lineage>
</organism>
<evidence type="ECO:0000313" key="3">
    <source>
        <dbReference type="Proteomes" id="UP000632659"/>
    </source>
</evidence>
<comment type="caution">
    <text evidence="2">The sequence shown here is derived from an EMBL/GenBank/DDBJ whole genome shotgun (WGS) entry which is preliminary data.</text>
</comment>
<keyword evidence="1" id="KW-0812">Transmembrane</keyword>
<accession>A0A8J6TWE1</accession>
<keyword evidence="1" id="KW-1133">Transmembrane helix</keyword>
<feature type="transmembrane region" description="Helical" evidence="1">
    <location>
        <begin position="20"/>
        <end position="39"/>
    </location>
</feature>
<dbReference type="EMBL" id="JACRTL010000001">
    <property type="protein sequence ID" value="MBC8609580.1"/>
    <property type="molecule type" value="Genomic_DNA"/>
</dbReference>